<dbReference type="InterPro" id="IPR023296">
    <property type="entry name" value="Glyco_hydro_beta-prop_sf"/>
</dbReference>
<accession>A0ABY6ZF74</accession>
<dbReference type="SUPFAM" id="SSF49785">
    <property type="entry name" value="Galactose-binding domain-like"/>
    <property type="match status" value="1"/>
</dbReference>
<dbReference type="InterPro" id="IPR008979">
    <property type="entry name" value="Galactose-bd-like_sf"/>
</dbReference>
<feature type="domain" description="F5/8 type C" evidence="7">
    <location>
        <begin position="379"/>
        <end position="493"/>
    </location>
</feature>
<reference evidence="8" key="1">
    <citation type="submission" date="2022-08" db="EMBL/GenBank/DDBJ databases">
        <title>Alicyclobacillus fastidiosus DSM 17978, complete genome.</title>
        <authorList>
            <person name="Wang Q."/>
            <person name="Cai R."/>
            <person name="Wang Z."/>
        </authorList>
    </citation>
    <scope>NUCLEOTIDE SEQUENCE</scope>
    <source>
        <strain evidence="8">DSM 17978</strain>
    </source>
</reference>
<evidence type="ECO:0000256" key="1">
    <source>
        <dbReference type="ARBA" id="ARBA00009865"/>
    </source>
</evidence>
<dbReference type="InterPro" id="IPR052176">
    <property type="entry name" value="Glycosyl_Hydrlase_43_Enz"/>
</dbReference>
<keyword evidence="4" id="KW-0119">Carbohydrate metabolism</keyword>
<name>A0ABY6ZF74_9BACL</name>
<keyword evidence="9" id="KW-1185">Reference proteome</keyword>
<evidence type="ECO:0000256" key="5">
    <source>
        <dbReference type="ARBA" id="ARBA00023295"/>
    </source>
</evidence>
<dbReference type="Pfam" id="PF04616">
    <property type="entry name" value="Glyco_hydro_43"/>
    <property type="match status" value="1"/>
</dbReference>
<dbReference type="InterPro" id="IPR000421">
    <property type="entry name" value="FA58C"/>
</dbReference>
<keyword evidence="5 6" id="KW-0326">Glycosidase</keyword>
<evidence type="ECO:0000256" key="2">
    <source>
        <dbReference type="ARBA" id="ARBA00022651"/>
    </source>
</evidence>
<dbReference type="SUPFAM" id="SSF75005">
    <property type="entry name" value="Arabinanase/levansucrase/invertase"/>
    <property type="match status" value="1"/>
</dbReference>
<evidence type="ECO:0000259" key="7">
    <source>
        <dbReference type="Pfam" id="PF00754"/>
    </source>
</evidence>
<evidence type="ECO:0000256" key="4">
    <source>
        <dbReference type="ARBA" id="ARBA00023277"/>
    </source>
</evidence>
<dbReference type="PANTHER" id="PTHR43772">
    <property type="entry name" value="ENDO-1,4-BETA-XYLANASE"/>
    <property type="match status" value="1"/>
</dbReference>
<dbReference type="Gene3D" id="2.60.120.260">
    <property type="entry name" value="Galactose-binding domain-like"/>
    <property type="match status" value="1"/>
</dbReference>
<dbReference type="PANTHER" id="PTHR43772:SF2">
    <property type="entry name" value="PUTATIVE (AFU_ORTHOLOGUE AFUA_2G04480)-RELATED"/>
    <property type="match status" value="1"/>
</dbReference>
<evidence type="ECO:0000313" key="9">
    <source>
        <dbReference type="Proteomes" id="UP001164761"/>
    </source>
</evidence>
<dbReference type="Gene3D" id="2.115.10.20">
    <property type="entry name" value="Glycosyl hydrolase domain, family 43"/>
    <property type="match status" value="1"/>
</dbReference>
<gene>
    <name evidence="8" type="ORF">NZD89_24540</name>
</gene>
<keyword evidence="3 6" id="KW-0378">Hydrolase</keyword>
<evidence type="ECO:0000256" key="6">
    <source>
        <dbReference type="RuleBase" id="RU361187"/>
    </source>
</evidence>
<dbReference type="Proteomes" id="UP001164761">
    <property type="component" value="Chromosome"/>
</dbReference>
<proteinExistence type="inferred from homology"/>
<evidence type="ECO:0000313" key="8">
    <source>
        <dbReference type="EMBL" id="WAH41380.1"/>
    </source>
</evidence>
<dbReference type="InterPro" id="IPR006710">
    <property type="entry name" value="Glyco_hydro_43"/>
</dbReference>
<comment type="similarity">
    <text evidence="1 6">Belongs to the glycosyl hydrolase 43 family.</text>
</comment>
<organism evidence="8 9">
    <name type="scientific">Alicyclobacillus fastidiosus</name>
    <dbReference type="NCBI Taxonomy" id="392011"/>
    <lineage>
        <taxon>Bacteria</taxon>
        <taxon>Bacillati</taxon>
        <taxon>Bacillota</taxon>
        <taxon>Bacilli</taxon>
        <taxon>Bacillales</taxon>
        <taxon>Alicyclobacillaceae</taxon>
        <taxon>Alicyclobacillus</taxon>
    </lineage>
</organism>
<evidence type="ECO:0000256" key="3">
    <source>
        <dbReference type="ARBA" id="ARBA00022801"/>
    </source>
</evidence>
<keyword evidence="2" id="KW-0858">Xylan degradation</keyword>
<dbReference type="Pfam" id="PF00754">
    <property type="entry name" value="F5_F8_type_C"/>
    <property type="match status" value="1"/>
</dbReference>
<dbReference type="EMBL" id="CP104067">
    <property type="protein sequence ID" value="WAH41380.1"/>
    <property type="molecule type" value="Genomic_DNA"/>
</dbReference>
<dbReference type="RefSeq" id="WP_268005292.1">
    <property type="nucleotide sequence ID" value="NZ_BSUT01000001.1"/>
</dbReference>
<protein>
    <submittedName>
        <fullName evidence="8">Family 43 glycosylhydrolase</fullName>
    </submittedName>
</protein>
<keyword evidence="2" id="KW-0624">Polysaccharide degradation</keyword>
<sequence>MVINTRDTYCNPIVLPDYPKLRAISRADRQDVWGRSGKVMLSEADIMREAGLEISDVQLLYADVRSHEYGRIAENDVRATADPTVCYFDGRWYLYTTSGGIYDSDDMVHWTAHFDDTWMPISAPMAPTVERFRGGYYATANSTPLHIADNPLGPWRLVGEWTLQDGREVLCNDPMIFADDDDRLYLYWGLGISIMGAELDPERPNMFLTEPKVLFQFDPENWWERFGAGNEDWFRGFIEGSWMVKLNGTYYLTYSAAGTEYFNYCMGAYVSDSPLGEFKLQPSNPVSRSRTGFIKGGGHGSIVRGPKDTLWCFYTIPVSADAIMERRIGMDPVGVAADGSLYALTGCDVPQFKPGILERPEDGNQAGLVQLCTFKPTLASSYAPGHYPLLAVDEALHTWWQPAEGDNKPQFGVLLQGKYFISAIRLMWKDIGLHFDAGIDVGPYQYSIEYSDRAEGDYWTTLVDATENEIDLTVDYRTFDPVLAVRVRITITGSPEGVTPGLLDFSIFGVSAYHRKNKGEERV</sequence>